<keyword evidence="3" id="KW-1185">Reference proteome</keyword>
<dbReference type="InterPro" id="IPR036397">
    <property type="entry name" value="RNaseH_sf"/>
</dbReference>
<dbReference type="InterPro" id="IPR012337">
    <property type="entry name" value="RNaseH-like_sf"/>
</dbReference>
<keyword evidence="2" id="KW-0695">RNA-directed DNA polymerase</keyword>
<dbReference type="PROSITE" id="PS50994">
    <property type="entry name" value="INTEGRASE"/>
    <property type="match status" value="1"/>
</dbReference>
<name>A0ABQ5B4U0_9ASTR</name>
<evidence type="ECO:0000259" key="1">
    <source>
        <dbReference type="PROSITE" id="PS50994"/>
    </source>
</evidence>
<comment type="caution">
    <text evidence="2">The sequence shown here is derived from an EMBL/GenBank/DDBJ whole genome shotgun (WGS) entry which is preliminary data.</text>
</comment>
<accession>A0ABQ5B4U0</accession>
<dbReference type="InterPro" id="IPR041588">
    <property type="entry name" value="Integrase_H2C2"/>
</dbReference>
<evidence type="ECO:0000313" key="3">
    <source>
        <dbReference type="Proteomes" id="UP001151760"/>
    </source>
</evidence>
<reference evidence="2" key="2">
    <citation type="submission" date="2022-01" db="EMBL/GenBank/DDBJ databases">
        <authorList>
            <person name="Yamashiro T."/>
            <person name="Shiraishi A."/>
            <person name="Satake H."/>
            <person name="Nakayama K."/>
        </authorList>
    </citation>
    <scope>NUCLEOTIDE SEQUENCE</scope>
</reference>
<dbReference type="EMBL" id="BQNB010012947">
    <property type="protein sequence ID" value="GJT09915.1"/>
    <property type="molecule type" value="Genomic_DNA"/>
</dbReference>
<dbReference type="GO" id="GO:0003964">
    <property type="term" value="F:RNA-directed DNA polymerase activity"/>
    <property type="evidence" value="ECO:0007669"/>
    <property type="project" value="UniProtKB-KW"/>
</dbReference>
<keyword evidence="2" id="KW-0548">Nucleotidyltransferase</keyword>
<dbReference type="SUPFAM" id="SSF53098">
    <property type="entry name" value="Ribonuclease H-like"/>
    <property type="match status" value="1"/>
</dbReference>
<dbReference type="Pfam" id="PF17921">
    <property type="entry name" value="Integrase_H2C2"/>
    <property type="match status" value="1"/>
</dbReference>
<keyword evidence="2" id="KW-0808">Transferase</keyword>
<sequence>MNEAHATRYFVHPGANKMYYDLRGLYWWPRMKKDIAMYVSKCLTCSKVKAEHQKPSRLLKQPEILEWKWDNIIMDFINKLPRTSSGHESIWVIVDRLTKSSDFLAIRKDYKIESFARLYINEIVARHGFLCQSYLIVTISFTSRFWQSLHKPLGTRLDMSTAFHPQTDGQSERTMKTLEVMHMACTIDFEGNWDTHLPLVEFPYNNGYHSSINCAPFEALYGRRCRLGKAWYVSIREASFHRDM</sequence>
<dbReference type="Gene3D" id="1.10.340.70">
    <property type="match status" value="1"/>
</dbReference>
<reference evidence="2" key="1">
    <citation type="journal article" date="2022" name="Int. J. Mol. Sci.">
        <title>Draft Genome of Tanacetum Coccineum: Genomic Comparison of Closely Related Tanacetum-Family Plants.</title>
        <authorList>
            <person name="Yamashiro T."/>
            <person name="Shiraishi A."/>
            <person name="Nakayama K."/>
            <person name="Satake H."/>
        </authorList>
    </citation>
    <scope>NUCLEOTIDE SEQUENCE</scope>
</reference>
<evidence type="ECO:0000313" key="2">
    <source>
        <dbReference type="EMBL" id="GJT09915.1"/>
    </source>
</evidence>
<dbReference type="PANTHER" id="PTHR45835">
    <property type="entry name" value="YALI0A06105P"/>
    <property type="match status" value="1"/>
</dbReference>
<feature type="domain" description="Integrase catalytic" evidence="1">
    <location>
        <begin position="58"/>
        <end position="224"/>
    </location>
</feature>
<proteinExistence type="predicted"/>
<dbReference type="PANTHER" id="PTHR45835:SF99">
    <property type="entry name" value="CHROMO DOMAIN-CONTAINING PROTEIN-RELATED"/>
    <property type="match status" value="1"/>
</dbReference>
<gene>
    <name evidence="2" type="ORF">Tco_0856957</name>
</gene>
<dbReference type="InterPro" id="IPR001584">
    <property type="entry name" value="Integrase_cat-core"/>
</dbReference>
<protein>
    <submittedName>
        <fullName evidence="2">Reverse transcriptase domain-containing protein</fullName>
    </submittedName>
</protein>
<dbReference type="Proteomes" id="UP001151760">
    <property type="component" value="Unassembled WGS sequence"/>
</dbReference>
<organism evidence="2 3">
    <name type="scientific">Tanacetum coccineum</name>
    <dbReference type="NCBI Taxonomy" id="301880"/>
    <lineage>
        <taxon>Eukaryota</taxon>
        <taxon>Viridiplantae</taxon>
        <taxon>Streptophyta</taxon>
        <taxon>Embryophyta</taxon>
        <taxon>Tracheophyta</taxon>
        <taxon>Spermatophyta</taxon>
        <taxon>Magnoliopsida</taxon>
        <taxon>eudicotyledons</taxon>
        <taxon>Gunneridae</taxon>
        <taxon>Pentapetalae</taxon>
        <taxon>asterids</taxon>
        <taxon>campanulids</taxon>
        <taxon>Asterales</taxon>
        <taxon>Asteraceae</taxon>
        <taxon>Asteroideae</taxon>
        <taxon>Anthemideae</taxon>
        <taxon>Anthemidinae</taxon>
        <taxon>Tanacetum</taxon>
    </lineage>
</organism>
<dbReference type="Gene3D" id="3.30.420.10">
    <property type="entry name" value="Ribonuclease H-like superfamily/Ribonuclease H"/>
    <property type="match status" value="1"/>
</dbReference>